<organism evidence="2 5">
    <name type="scientific">Rhodanobacter hydrolyticus</name>
    <dbReference type="NCBI Taxonomy" id="2250595"/>
    <lineage>
        <taxon>Bacteria</taxon>
        <taxon>Pseudomonadati</taxon>
        <taxon>Pseudomonadota</taxon>
        <taxon>Gammaproteobacteria</taxon>
        <taxon>Lysobacterales</taxon>
        <taxon>Rhodanobacteraceae</taxon>
        <taxon>Rhodanobacter</taxon>
    </lineage>
</organism>
<feature type="compositionally biased region" description="Basic and acidic residues" evidence="1">
    <location>
        <begin position="70"/>
        <end position="80"/>
    </location>
</feature>
<sequence length="80" mass="8812">MLGYIEEAVQKAQIQKKEDFAMTKSSNHCSTYEVDTSKIPRKPEDTDRSGDAKNGTGEDNHTPGGGHKSRNSEGDEVKED</sequence>
<name>A0ABW8J0C0_9GAMM</name>
<reference evidence="2 5" key="1">
    <citation type="submission" date="2020-10" db="EMBL/GenBank/DDBJ databases">
        <title>Phylogeny of dyella-like bacteria.</title>
        <authorList>
            <person name="Fu J."/>
        </authorList>
    </citation>
    <scope>NUCLEOTIDE SEQUENCE [LARGE SCALE GENOMIC DNA]</scope>
    <source>
        <strain evidence="2 5">KACC 19113</strain>
    </source>
</reference>
<evidence type="ECO:0000313" key="3">
    <source>
        <dbReference type="EMBL" id="MFK2876167.1"/>
    </source>
</evidence>
<dbReference type="EMBL" id="JADIKK010000008">
    <property type="protein sequence ID" value="MFK2876167.1"/>
    <property type="molecule type" value="Genomic_DNA"/>
</dbReference>
<keyword evidence="5" id="KW-1185">Reference proteome</keyword>
<accession>A0ABW8J0C0</accession>
<proteinExistence type="predicted"/>
<feature type="compositionally biased region" description="Polar residues" evidence="1">
    <location>
        <begin position="23"/>
        <end position="34"/>
    </location>
</feature>
<dbReference type="EMBL" id="JADIKK010000008">
    <property type="protein sequence ID" value="MFK2879732.1"/>
    <property type="molecule type" value="Genomic_DNA"/>
</dbReference>
<dbReference type="RefSeq" id="WP_192160450.1">
    <property type="nucleotide sequence ID" value="NZ_JADIKK010000007.1"/>
</dbReference>
<protein>
    <submittedName>
        <fullName evidence="2">Uncharacterized protein</fullName>
    </submittedName>
</protein>
<feature type="compositionally biased region" description="Basic and acidic residues" evidence="1">
    <location>
        <begin position="35"/>
        <end position="61"/>
    </location>
</feature>
<comment type="caution">
    <text evidence="2">The sequence shown here is derived from an EMBL/GenBank/DDBJ whole genome shotgun (WGS) entry which is preliminary data.</text>
</comment>
<evidence type="ECO:0000256" key="1">
    <source>
        <dbReference type="SAM" id="MobiDB-lite"/>
    </source>
</evidence>
<feature type="region of interest" description="Disordered" evidence="1">
    <location>
        <begin position="22"/>
        <end position="80"/>
    </location>
</feature>
<dbReference type="EMBL" id="JADIKK010000007">
    <property type="protein sequence ID" value="MFK2875713.1"/>
    <property type="molecule type" value="Genomic_DNA"/>
</dbReference>
<evidence type="ECO:0000313" key="5">
    <source>
        <dbReference type="Proteomes" id="UP001620339"/>
    </source>
</evidence>
<dbReference type="Proteomes" id="UP001620339">
    <property type="component" value="Unassembled WGS sequence"/>
</dbReference>
<evidence type="ECO:0000313" key="4">
    <source>
        <dbReference type="EMBL" id="MFK2879732.1"/>
    </source>
</evidence>
<evidence type="ECO:0000313" key="2">
    <source>
        <dbReference type="EMBL" id="MFK2875713.1"/>
    </source>
</evidence>
<gene>
    <name evidence="2" type="ORF">ISP25_01330</name>
    <name evidence="3" type="ORF">ISP25_03690</name>
    <name evidence="4" type="ORF">ISP25_21950</name>
</gene>